<dbReference type="Gene3D" id="3.40.1440.10">
    <property type="entry name" value="GIY-YIG endonuclease"/>
    <property type="match status" value="1"/>
</dbReference>
<gene>
    <name evidence="1" type="ORF">FHS83_000306</name>
</gene>
<reference evidence="1 2" key="1">
    <citation type="submission" date="2020-03" db="EMBL/GenBank/DDBJ databases">
        <title>Genomic Encyclopedia of Type Strains, Phase IV (KMG-IV): sequencing the most valuable type-strain genomes for metagenomic binning, comparative biology and taxonomic classification.</title>
        <authorList>
            <person name="Goeker M."/>
        </authorList>
    </citation>
    <scope>NUCLEOTIDE SEQUENCE [LARGE SCALE GENOMIC DNA]</scope>
    <source>
        <strain evidence="1 2">DSM 19867</strain>
    </source>
</reference>
<dbReference type="Proteomes" id="UP000570514">
    <property type="component" value="Unassembled WGS sequence"/>
</dbReference>
<dbReference type="RefSeq" id="WP_167080170.1">
    <property type="nucleotide sequence ID" value="NZ_BAAADC010000001.1"/>
</dbReference>
<proteinExistence type="predicted"/>
<dbReference type="CDD" id="cd10451">
    <property type="entry name" value="GIY-YIG_LuxR_like"/>
    <property type="match status" value="1"/>
</dbReference>
<comment type="caution">
    <text evidence="1">The sequence shown here is derived from an EMBL/GenBank/DDBJ whole genome shotgun (WGS) entry which is preliminary data.</text>
</comment>
<dbReference type="EMBL" id="JAASRM010000001">
    <property type="protein sequence ID" value="NIK86988.1"/>
    <property type="molecule type" value="Genomic_DNA"/>
</dbReference>
<name>A0A846MU06_9PROT</name>
<organism evidence="1 2">
    <name type="scientific">Rhizomicrobium palustre</name>
    <dbReference type="NCBI Taxonomy" id="189966"/>
    <lineage>
        <taxon>Bacteria</taxon>
        <taxon>Pseudomonadati</taxon>
        <taxon>Pseudomonadota</taxon>
        <taxon>Alphaproteobacteria</taxon>
        <taxon>Micropepsales</taxon>
        <taxon>Micropepsaceae</taxon>
        <taxon>Rhizomicrobium</taxon>
    </lineage>
</organism>
<evidence type="ECO:0000313" key="1">
    <source>
        <dbReference type="EMBL" id="NIK86988.1"/>
    </source>
</evidence>
<evidence type="ECO:0000313" key="2">
    <source>
        <dbReference type="Proteomes" id="UP000570514"/>
    </source>
</evidence>
<keyword evidence="2" id="KW-1185">Reference proteome</keyword>
<accession>A0A846MU06</accession>
<dbReference type="InterPro" id="IPR035901">
    <property type="entry name" value="GIY-YIG_endonuc_sf"/>
</dbReference>
<protein>
    <recommendedName>
        <fullName evidence="3">GIY-YIG nuclease family protein</fullName>
    </recommendedName>
</protein>
<dbReference type="AlphaFoldDB" id="A0A846MU06"/>
<dbReference type="SUPFAM" id="SSF82771">
    <property type="entry name" value="GIY-YIG endonuclease"/>
    <property type="match status" value="1"/>
</dbReference>
<sequence length="111" mass="12457">MDNMRRKELIRAAKEATPRQGIFAVRCGVTGTVWVAKCTDLDKRKAGLWFQLGMGGFPGKSLQAAFSAHGEAAFAFVELEEVRDENELLLPQLLKEREGHWRKELDAEALV</sequence>
<evidence type="ECO:0008006" key="3">
    <source>
        <dbReference type="Google" id="ProtNLM"/>
    </source>
</evidence>